<dbReference type="AlphaFoldDB" id="A0A7D5KAP6"/>
<evidence type="ECO:0000313" key="1">
    <source>
        <dbReference type="EMBL" id="QLG30054.1"/>
    </source>
</evidence>
<dbReference type="EMBL" id="CP058532">
    <property type="protein sequence ID" value="QLG30054.1"/>
    <property type="molecule type" value="Genomic_DNA"/>
</dbReference>
<evidence type="ECO:0000313" key="2">
    <source>
        <dbReference type="Proteomes" id="UP000509750"/>
    </source>
</evidence>
<dbReference type="Proteomes" id="UP000509750">
    <property type="component" value="Plasmid unnamed3"/>
</dbReference>
<dbReference type="GeneID" id="56031355"/>
<gene>
    <name evidence="1" type="ORF">HUG10_20940</name>
</gene>
<proteinExistence type="predicted"/>
<protein>
    <submittedName>
        <fullName evidence="1">Uncharacterized protein</fullName>
    </submittedName>
</protein>
<dbReference type="RefSeq" id="WP_179171628.1">
    <property type="nucleotide sequence ID" value="NZ_CP058532.1"/>
</dbReference>
<name>A0A7D5KAP6_9EURY</name>
<organism evidence="1 2">
    <name type="scientific">Halorarum halophilum</name>
    <dbReference type="NCBI Taxonomy" id="2743090"/>
    <lineage>
        <taxon>Archaea</taxon>
        <taxon>Methanobacteriati</taxon>
        <taxon>Methanobacteriota</taxon>
        <taxon>Stenosarchaea group</taxon>
        <taxon>Halobacteria</taxon>
        <taxon>Halobacteriales</taxon>
        <taxon>Haloferacaceae</taxon>
        <taxon>Halorarum</taxon>
    </lineage>
</organism>
<keyword evidence="2" id="KW-1185">Reference proteome</keyword>
<keyword evidence="1" id="KW-0614">Plasmid</keyword>
<accession>A0A7D5KAP6</accession>
<sequence length="130" mass="15059">MGTPRYCPYCFDRIERTRYWYRDAPEIDLPDVTPEDAQYPGSETPVQEVDEMVMVKPCGHSFEAGRWFDYADACTMYSLTLAELKQMISSDGARFLSEELEQHDMRMRISAEECCETMERTPPEGVFSDA</sequence>
<reference evidence="1 2" key="1">
    <citation type="submission" date="2020-07" db="EMBL/GenBank/DDBJ databases">
        <title>Gai3-2, isolated from salt lake.</title>
        <authorList>
            <person name="Cui H."/>
            <person name="Shi X."/>
        </authorList>
    </citation>
    <scope>NUCLEOTIDE SEQUENCE [LARGE SCALE GENOMIC DNA]</scope>
    <source>
        <strain evidence="1 2">Gai3-2</strain>
        <plasmid evidence="1 2">unnamed3</plasmid>
    </source>
</reference>
<dbReference type="KEGG" id="halg:HUG10_20940"/>
<geneLocation type="plasmid" evidence="1 2">
    <name>unnamed3</name>
</geneLocation>